<dbReference type="CDD" id="cd16145">
    <property type="entry name" value="ARS_like"/>
    <property type="match status" value="1"/>
</dbReference>
<feature type="domain" description="Sulfatase N-terminal" evidence="3">
    <location>
        <begin position="29"/>
        <end position="367"/>
    </location>
</feature>
<dbReference type="InterPro" id="IPR052701">
    <property type="entry name" value="GAG_Ulvan_Degrading_Sulfatases"/>
</dbReference>
<dbReference type="InterPro" id="IPR000917">
    <property type="entry name" value="Sulfatase_N"/>
</dbReference>
<dbReference type="RefSeq" id="WP_093363485.1">
    <property type="nucleotide sequence ID" value="NZ_FOZZ01000001.1"/>
</dbReference>
<gene>
    <name evidence="4" type="ORF">SAMN05660206_101423</name>
</gene>
<evidence type="ECO:0000256" key="2">
    <source>
        <dbReference type="ARBA" id="ARBA00022801"/>
    </source>
</evidence>
<dbReference type="Proteomes" id="UP000198785">
    <property type="component" value="Unassembled WGS sequence"/>
</dbReference>
<organism evidence="4 5">
    <name type="scientific">Sphingobacterium wenxiniae</name>
    <dbReference type="NCBI Taxonomy" id="683125"/>
    <lineage>
        <taxon>Bacteria</taxon>
        <taxon>Pseudomonadati</taxon>
        <taxon>Bacteroidota</taxon>
        <taxon>Sphingobacteriia</taxon>
        <taxon>Sphingobacteriales</taxon>
        <taxon>Sphingobacteriaceae</taxon>
        <taxon>Sphingobacterium</taxon>
    </lineage>
</organism>
<accession>A0A1I6PEI2</accession>
<dbReference type="Gene3D" id="3.30.1120.10">
    <property type="match status" value="1"/>
</dbReference>
<evidence type="ECO:0000313" key="4">
    <source>
        <dbReference type="EMBL" id="SFS38622.1"/>
    </source>
</evidence>
<comment type="similarity">
    <text evidence="1">Belongs to the sulfatase family.</text>
</comment>
<evidence type="ECO:0000313" key="5">
    <source>
        <dbReference type="Proteomes" id="UP000198785"/>
    </source>
</evidence>
<dbReference type="Gene3D" id="3.40.720.10">
    <property type="entry name" value="Alkaline Phosphatase, subunit A"/>
    <property type="match status" value="1"/>
</dbReference>
<dbReference type="PROSITE" id="PS00523">
    <property type="entry name" value="SULFATASE_1"/>
    <property type="match status" value="1"/>
</dbReference>
<protein>
    <submittedName>
        <fullName evidence="4">Arylsulfatase A</fullName>
    </submittedName>
</protein>
<dbReference type="SUPFAM" id="SSF53649">
    <property type="entry name" value="Alkaline phosphatase-like"/>
    <property type="match status" value="1"/>
</dbReference>
<evidence type="ECO:0000259" key="3">
    <source>
        <dbReference type="Pfam" id="PF00884"/>
    </source>
</evidence>
<dbReference type="OrthoDB" id="9764377at2"/>
<dbReference type="InterPro" id="IPR024607">
    <property type="entry name" value="Sulfatase_CS"/>
</dbReference>
<dbReference type="AlphaFoldDB" id="A0A1I6PEI2"/>
<reference evidence="4 5" key="1">
    <citation type="submission" date="2016-10" db="EMBL/GenBank/DDBJ databases">
        <authorList>
            <person name="de Groot N.N."/>
        </authorList>
    </citation>
    <scope>NUCLEOTIDE SEQUENCE [LARGE SCALE GENOMIC DNA]</scope>
    <source>
        <strain evidence="4 5">DSM 22789</strain>
    </source>
</reference>
<dbReference type="GO" id="GO:0016787">
    <property type="term" value="F:hydrolase activity"/>
    <property type="evidence" value="ECO:0007669"/>
    <property type="project" value="UniProtKB-KW"/>
</dbReference>
<dbReference type="InterPro" id="IPR017850">
    <property type="entry name" value="Alkaline_phosphatase_core_sf"/>
</dbReference>
<keyword evidence="2" id="KW-0378">Hydrolase</keyword>
<name>A0A1I6PEI2_9SPHI</name>
<proteinExistence type="inferred from homology"/>
<evidence type="ECO:0000256" key="1">
    <source>
        <dbReference type="ARBA" id="ARBA00008779"/>
    </source>
</evidence>
<dbReference type="PANTHER" id="PTHR43751">
    <property type="entry name" value="SULFATASE"/>
    <property type="match status" value="1"/>
</dbReference>
<sequence>MNIHHFTLSFFLLITIPCIIFAQDSPSRPNIVFILADDLGIGDIGAYGQLHIRTPNIDQLAEKGILFHNFYAGTSVCAPSRSSLMTGQHTGHTYIRGNKEIQPEGQEPLSESVETVAMLLQCAGYVTGAFGKWGLGMVGSSGDPNRKGFDTFFGYNCQRQSHRYYPTHLWHNDKKIILEGNDLTQKVHYAPELIQEQALDFIETNKDKPFFLFVPTVLPHAELTVPDDDFYQAYAHTFEETAHKGNDYGTQATVAGYSSVEKPRATHAAMVSRIDNHVGQIVQKIEALGLSENTIIIFSSDNGPHREGGADPAFFQSALHYRGYKRELYEGGIRVPFIVNWPNTIAPGQQQHVAAFWDVMPTLAELTATAITSPTDGISFLPSLLGNGSQAEHPYLYWEFHEDGGRQALRSGDWKLIRLQAKQKEKSVLELYDLDKDPSEQHNIADKHPEVVKQLSALMDEAHVESPIFPFRN</sequence>
<dbReference type="STRING" id="683125.SAMN05660206_101423"/>
<dbReference type="EMBL" id="FOZZ01000001">
    <property type="protein sequence ID" value="SFS38622.1"/>
    <property type="molecule type" value="Genomic_DNA"/>
</dbReference>
<dbReference type="PANTHER" id="PTHR43751:SF3">
    <property type="entry name" value="SULFATASE N-TERMINAL DOMAIN-CONTAINING PROTEIN"/>
    <property type="match status" value="1"/>
</dbReference>
<keyword evidence="5" id="KW-1185">Reference proteome</keyword>
<dbReference type="Pfam" id="PF00884">
    <property type="entry name" value="Sulfatase"/>
    <property type="match status" value="1"/>
</dbReference>